<dbReference type="Proteomes" id="UP000887579">
    <property type="component" value="Unplaced"/>
</dbReference>
<accession>A0AC34G376</accession>
<organism evidence="1 2">
    <name type="scientific">Panagrolaimus sp. ES5</name>
    <dbReference type="NCBI Taxonomy" id="591445"/>
    <lineage>
        <taxon>Eukaryota</taxon>
        <taxon>Metazoa</taxon>
        <taxon>Ecdysozoa</taxon>
        <taxon>Nematoda</taxon>
        <taxon>Chromadorea</taxon>
        <taxon>Rhabditida</taxon>
        <taxon>Tylenchina</taxon>
        <taxon>Panagrolaimomorpha</taxon>
        <taxon>Panagrolaimoidea</taxon>
        <taxon>Panagrolaimidae</taxon>
        <taxon>Panagrolaimus</taxon>
    </lineage>
</organism>
<dbReference type="WBParaSite" id="ES5_v2.g24005.t1">
    <property type="protein sequence ID" value="ES5_v2.g24005.t1"/>
    <property type="gene ID" value="ES5_v2.g24005"/>
</dbReference>
<proteinExistence type="predicted"/>
<name>A0AC34G376_9BILA</name>
<protein>
    <submittedName>
        <fullName evidence="2">Uncharacterized protein</fullName>
    </submittedName>
</protein>
<reference evidence="2" key="1">
    <citation type="submission" date="2022-11" db="UniProtKB">
        <authorList>
            <consortium name="WormBaseParasite"/>
        </authorList>
    </citation>
    <scope>IDENTIFICATION</scope>
</reference>
<sequence>MSNIKCAAFTFLLLLSVFCLSIDSAALPPPSKPLKFNGIPKGAVACNTWCSLQGYRVGDCAYDDGVWSPICGMNEKCVCSG</sequence>
<evidence type="ECO:0000313" key="1">
    <source>
        <dbReference type="Proteomes" id="UP000887579"/>
    </source>
</evidence>
<evidence type="ECO:0000313" key="2">
    <source>
        <dbReference type="WBParaSite" id="ES5_v2.g24005.t1"/>
    </source>
</evidence>